<feature type="transmembrane region" description="Helical" evidence="9">
    <location>
        <begin position="357"/>
        <end position="379"/>
    </location>
</feature>
<dbReference type="GO" id="GO:0012505">
    <property type="term" value="C:endomembrane system"/>
    <property type="evidence" value="ECO:0007669"/>
    <property type="project" value="UniProtKB-SubCell"/>
</dbReference>
<comment type="subcellular location">
    <subcellularLocation>
        <location evidence="1">Endomembrane system</location>
        <topology evidence="1">Multi-pass membrane protein</topology>
    </subcellularLocation>
    <subcellularLocation>
        <location evidence="2">Endoplasmic reticulum membrane</location>
    </subcellularLocation>
</comment>
<dbReference type="AlphaFoldDB" id="A0A7W7AAD4"/>
<dbReference type="Pfam" id="PF03901">
    <property type="entry name" value="Glyco_transf_22"/>
    <property type="match status" value="1"/>
</dbReference>
<feature type="transmembrane region" description="Helical" evidence="9">
    <location>
        <begin position="293"/>
        <end position="310"/>
    </location>
</feature>
<dbReference type="GO" id="GO:0000030">
    <property type="term" value="F:mannosyltransferase activity"/>
    <property type="evidence" value="ECO:0007669"/>
    <property type="project" value="TreeGrafter"/>
</dbReference>
<sequence>MGEGAGSIGTGAGRRIDPALGWLLVLALAFRIPISLFTVYHHADEIWQYIEPAYGLITGDWIRTWDIRLGIRSWLIPLVMVGPVWLGHALDPVGELHLVLPRMGMALASLGSVWAGWSLGGRISRSHAIVAAFVAATWVDFAYFAPRTSSDTFSVLAILPGLALLVKFRDSGRWGTALAAGFLLGLGFITRFPLGPALAIPFLWAGRLDVRKAWVPLLAGASAGVLCDVLANLVMGQPPLLWIYNNVLANVVANRSHAYGVETADWYLRVLAWEWQYIAIALLPAMWLGARRYPMLAATALAVIAIHSAIGHKEYRFILLGVLLLLLLAAIGSVDLAQRIAAWRGRSFGRGWLGALLAMWLLGSVQVAATEPFVINWGVGKSPLRAMRTVRAQLGFCGLATYRIHDVPFVSRAVLNRKAQTLLIDGPNATAAADIAQARYNVAVAPAEHMGELPSAYRFIGCMSPTKPLFEQQYCVMARQGPCTEKAGKLDYNEALIRMDK</sequence>
<keyword evidence="6" id="KW-0256">Endoplasmic reticulum</keyword>
<feature type="transmembrane region" description="Helical" evidence="9">
    <location>
        <begin position="129"/>
        <end position="146"/>
    </location>
</feature>
<evidence type="ECO:0000256" key="2">
    <source>
        <dbReference type="ARBA" id="ARBA00004586"/>
    </source>
</evidence>
<name>A0A7W7AAD4_9SPHN</name>
<dbReference type="Proteomes" id="UP000538566">
    <property type="component" value="Unassembled WGS sequence"/>
</dbReference>
<keyword evidence="7 9" id="KW-1133">Transmembrane helix</keyword>
<evidence type="ECO:0000313" key="11">
    <source>
        <dbReference type="Proteomes" id="UP000538566"/>
    </source>
</evidence>
<keyword evidence="3" id="KW-0328">Glycosyltransferase</keyword>
<evidence type="ECO:0000256" key="8">
    <source>
        <dbReference type="ARBA" id="ARBA00023136"/>
    </source>
</evidence>
<feature type="transmembrane region" description="Helical" evidence="9">
    <location>
        <begin position="98"/>
        <end position="117"/>
    </location>
</feature>
<dbReference type="InterPro" id="IPR005599">
    <property type="entry name" value="GPI_mannosylTrfase"/>
</dbReference>
<keyword evidence="4 10" id="KW-0808">Transferase</keyword>
<comment type="caution">
    <text evidence="10">The sequence shown here is derived from an EMBL/GenBank/DDBJ whole genome shotgun (WGS) entry which is preliminary data.</text>
</comment>
<keyword evidence="5 9" id="KW-0812">Transmembrane</keyword>
<evidence type="ECO:0000313" key="10">
    <source>
        <dbReference type="EMBL" id="MBB4612597.1"/>
    </source>
</evidence>
<feature type="transmembrane region" description="Helical" evidence="9">
    <location>
        <begin position="20"/>
        <end position="40"/>
    </location>
</feature>
<reference evidence="10 11" key="1">
    <citation type="submission" date="2020-08" db="EMBL/GenBank/DDBJ databases">
        <title>Genomic Encyclopedia of Type Strains, Phase IV (KMG-IV): sequencing the most valuable type-strain genomes for metagenomic binning, comparative biology and taxonomic classification.</title>
        <authorList>
            <person name="Goeker M."/>
        </authorList>
    </citation>
    <scope>NUCLEOTIDE SEQUENCE [LARGE SCALE GENOMIC DNA]</scope>
    <source>
        <strain evidence="10 11">DSM 17507</strain>
    </source>
</reference>
<organism evidence="10 11">
    <name type="scientific">Novosphingobium taihuense</name>
    <dbReference type="NCBI Taxonomy" id="260085"/>
    <lineage>
        <taxon>Bacteria</taxon>
        <taxon>Pseudomonadati</taxon>
        <taxon>Pseudomonadota</taxon>
        <taxon>Alphaproteobacteria</taxon>
        <taxon>Sphingomonadales</taxon>
        <taxon>Sphingomonadaceae</taxon>
        <taxon>Novosphingobium</taxon>
    </lineage>
</organism>
<dbReference type="RefSeq" id="WP_158637642.1">
    <property type="nucleotide sequence ID" value="NZ_JACHOA010000001.1"/>
</dbReference>
<evidence type="ECO:0000256" key="1">
    <source>
        <dbReference type="ARBA" id="ARBA00004127"/>
    </source>
</evidence>
<evidence type="ECO:0000256" key="3">
    <source>
        <dbReference type="ARBA" id="ARBA00022676"/>
    </source>
</evidence>
<evidence type="ECO:0000256" key="4">
    <source>
        <dbReference type="ARBA" id="ARBA00022679"/>
    </source>
</evidence>
<feature type="transmembrane region" description="Helical" evidence="9">
    <location>
        <begin position="69"/>
        <end position="86"/>
    </location>
</feature>
<evidence type="ECO:0000256" key="9">
    <source>
        <dbReference type="SAM" id="Phobius"/>
    </source>
</evidence>
<dbReference type="PANTHER" id="PTHR22760">
    <property type="entry name" value="GLYCOSYLTRANSFERASE"/>
    <property type="match status" value="1"/>
</dbReference>
<evidence type="ECO:0000256" key="5">
    <source>
        <dbReference type="ARBA" id="ARBA00022692"/>
    </source>
</evidence>
<keyword evidence="11" id="KW-1185">Reference proteome</keyword>
<evidence type="ECO:0000256" key="6">
    <source>
        <dbReference type="ARBA" id="ARBA00022824"/>
    </source>
</evidence>
<feature type="transmembrane region" description="Helical" evidence="9">
    <location>
        <begin position="214"/>
        <end position="235"/>
    </location>
</feature>
<feature type="transmembrane region" description="Helical" evidence="9">
    <location>
        <begin position="317"/>
        <end position="337"/>
    </location>
</feature>
<feature type="transmembrane region" description="Helical" evidence="9">
    <location>
        <begin position="175"/>
        <end position="194"/>
    </location>
</feature>
<proteinExistence type="predicted"/>
<evidence type="ECO:0000256" key="7">
    <source>
        <dbReference type="ARBA" id="ARBA00022989"/>
    </source>
</evidence>
<gene>
    <name evidence="10" type="ORF">GGR37_000843</name>
</gene>
<keyword evidence="8 9" id="KW-0472">Membrane</keyword>
<dbReference type="OrthoDB" id="5493835at2"/>
<dbReference type="EMBL" id="JACHOA010000001">
    <property type="protein sequence ID" value="MBB4612597.1"/>
    <property type="molecule type" value="Genomic_DNA"/>
</dbReference>
<accession>A0A7W7AAD4</accession>
<protein>
    <submittedName>
        <fullName evidence="10">4-amino-4-deoxy-L-arabinose transferase-like glycosyltransferase</fullName>
    </submittedName>
</protein>